<dbReference type="SUPFAM" id="SSF53383">
    <property type="entry name" value="PLP-dependent transferases"/>
    <property type="match status" value="1"/>
</dbReference>
<keyword evidence="7" id="KW-1185">Reference proteome</keyword>
<evidence type="ECO:0000256" key="4">
    <source>
        <dbReference type="RuleBase" id="RU003693"/>
    </source>
</evidence>
<evidence type="ECO:0000259" key="5">
    <source>
        <dbReference type="Pfam" id="PF00155"/>
    </source>
</evidence>
<feature type="domain" description="Aminotransferase class I/classII large" evidence="5">
    <location>
        <begin position="45"/>
        <end position="387"/>
    </location>
</feature>
<dbReference type="InterPro" id="IPR015421">
    <property type="entry name" value="PyrdxlP-dep_Trfase_major"/>
</dbReference>
<name>A0A5A7N5C5_9PROT</name>
<dbReference type="RefSeq" id="WP_313979617.1">
    <property type="nucleotide sequence ID" value="NZ_BKCN01000004.1"/>
</dbReference>
<keyword evidence="2" id="KW-0808">Transferase</keyword>
<evidence type="ECO:0000256" key="1">
    <source>
        <dbReference type="ARBA" id="ARBA00001933"/>
    </source>
</evidence>
<dbReference type="PANTHER" id="PTHR13693:SF3">
    <property type="entry name" value="LD36009P"/>
    <property type="match status" value="1"/>
</dbReference>
<dbReference type="InterPro" id="IPR001917">
    <property type="entry name" value="Aminotrans_II_pyridoxalP_BS"/>
</dbReference>
<dbReference type="EMBL" id="BKCN01000004">
    <property type="protein sequence ID" value="GER03513.1"/>
    <property type="molecule type" value="Genomic_DNA"/>
</dbReference>
<dbReference type="NCBIfam" id="NF047599">
    <property type="entry name" value="SerpalmtaseBetaP"/>
    <property type="match status" value="1"/>
</dbReference>
<keyword evidence="3 4" id="KW-0663">Pyridoxal phosphate</keyword>
<evidence type="ECO:0000313" key="6">
    <source>
        <dbReference type="EMBL" id="GER03513.1"/>
    </source>
</evidence>
<dbReference type="InterPro" id="IPR015424">
    <property type="entry name" value="PyrdxlP-dep_Trfase"/>
</dbReference>
<dbReference type="PROSITE" id="PS00599">
    <property type="entry name" value="AA_TRANSFER_CLASS_2"/>
    <property type="match status" value="1"/>
</dbReference>
<reference evidence="6 7" key="1">
    <citation type="submission" date="2019-09" db="EMBL/GenBank/DDBJ databases">
        <title>NBRP : Genome information of microbial organism related human and environment.</title>
        <authorList>
            <person name="Hattori M."/>
            <person name="Oshima K."/>
            <person name="Inaba H."/>
            <person name="Suda W."/>
            <person name="Sakamoto M."/>
            <person name="Iino T."/>
            <person name="Kitahara M."/>
            <person name="Oshida Y."/>
            <person name="Iida T."/>
            <person name="Kudo T."/>
            <person name="Itoh T."/>
            <person name="Ohkuma M."/>
        </authorList>
    </citation>
    <scope>NUCLEOTIDE SEQUENCE [LARGE SCALE GENOMIC DNA]</scope>
    <source>
        <strain evidence="6 7">Q-1</strain>
    </source>
</reference>
<comment type="caution">
    <text evidence="6">The sequence shown here is derived from an EMBL/GenBank/DDBJ whole genome shotgun (WGS) entry which is preliminary data.</text>
</comment>
<dbReference type="InterPro" id="IPR050087">
    <property type="entry name" value="AON_synthase_class-II"/>
</dbReference>
<organism evidence="6 7">
    <name type="scientific">Iodidimonas nitroreducens</name>
    <dbReference type="NCBI Taxonomy" id="1236968"/>
    <lineage>
        <taxon>Bacteria</taxon>
        <taxon>Pseudomonadati</taxon>
        <taxon>Pseudomonadota</taxon>
        <taxon>Alphaproteobacteria</taxon>
        <taxon>Iodidimonadales</taxon>
        <taxon>Iodidimonadaceae</taxon>
        <taxon>Iodidimonas</taxon>
    </lineage>
</organism>
<dbReference type="Gene3D" id="3.90.1150.10">
    <property type="entry name" value="Aspartate Aminotransferase, domain 1"/>
    <property type="match status" value="1"/>
</dbReference>
<dbReference type="PANTHER" id="PTHR13693">
    <property type="entry name" value="CLASS II AMINOTRANSFERASE/8-AMINO-7-OXONONANOATE SYNTHASE"/>
    <property type="match status" value="1"/>
</dbReference>
<dbReference type="GO" id="GO:0030170">
    <property type="term" value="F:pyridoxal phosphate binding"/>
    <property type="evidence" value="ECO:0007669"/>
    <property type="project" value="InterPro"/>
</dbReference>
<comment type="similarity">
    <text evidence="4">Belongs to the class-II pyridoxal-phosphate-dependent aminotransferase family.</text>
</comment>
<protein>
    <submittedName>
        <fullName evidence="6">8-amino-7-oxononanoate synthase</fullName>
    </submittedName>
</protein>
<dbReference type="Gene3D" id="3.40.640.10">
    <property type="entry name" value="Type I PLP-dependent aspartate aminotransferase-like (Major domain)"/>
    <property type="match status" value="1"/>
</dbReference>
<dbReference type="Proteomes" id="UP000324996">
    <property type="component" value="Unassembled WGS sequence"/>
</dbReference>
<dbReference type="InterPro" id="IPR015422">
    <property type="entry name" value="PyrdxlP-dep_Trfase_small"/>
</dbReference>
<gene>
    <name evidence="6" type="ORF">JCM17846_11950</name>
</gene>
<proteinExistence type="inferred from homology"/>
<accession>A0A5A7N5C5</accession>
<evidence type="ECO:0000256" key="2">
    <source>
        <dbReference type="ARBA" id="ARBA00022679"/>
    </source>
</evidence>
<dbReference type="Pfam" id="PF00155">
    <property type="entry name" value="Aminotran_1_2"/>
    <property type="match status" value="1"/>
</dbReference>
<dbReference type="GO" id="GO:0016740">
    <property type="term" value="F:transferase activity"/>
    <property type="evidence" value="ECO:0007669"/>
    <property type="project" value="UniProtKB-KW"/>
</dbReference>
<evidence type="ECO:0000313" key="7">
    <source>
        <dbReference type="Proteomes" id="UP000324996"/>
    </source>
</evidence>
<dbReference type="CDD" id="cd06454">
    <property type="entry name" value="KBL_like"/>
    <property type="match status" value="1"/>
</dbReference>
<comment type="cofactor">
    <cofactor evidence="1 4">
        <name>pyridoxal 5'-phosphate</name>
        <dbReference type="ChEBI" id="CHEBI:597326"/>
    </cofactor>
</comment>
<dbReference type="InterPro" id="IPR004839">
    <property type="entry name" value="Aminotransferase_I/II_large"/>
</dbReference>
<evidence type="ECO:0000256" key="3">
    <source>
        <dbReference type="ARBA" id="ARBA00022898"/>
    </source>
</evidence>
<dbReference type="AlphaFoldDB" id="A0A5A7N5C5"/>
<sequence>MDLLDKFDPLIAERARMGDSQPDPLNIVMDEMLSATEAMIGGRKIILAGTNNYMGMTFDPDAIEAAKDALDAFGTGTTGSRILNGTYQGHKALEQALMDFYGMDHAMVFTTGYQANLGMISTLAGRGDYVIIDADSHASIYDACAMGNADVLRFRHNSVEDLEKRLKRLPAESAKLVVLEGIYSMLGDRAPLRELIAVAKAAGAQVLVDEAHSMGFCGETGRGVAQELGVEDQVDFIVGTFSKSVGTVGGFCLSNHPKFEVLRFACRPYMFTASLPPSVVASAISSIRSLKNAHNKRAHLWGNVERLHGGLKKLGFNLGTESVESPIVAVCLETQDQLFGMCRALLLEGVYVNVARPPATPTGLYLLRCSLGAGHSADQVDRILEAFKAAAHTLQLPLNEKLRAASASENAKAPQARDAAVATG</sequence>